<gene>
    <name evidence="1" type="primary">irC4</name>
    <name evidence="1" type="ordered locus">SNE_A15610</name>
</gene>
<dbReference type="STRING" id="331113.SNE_A15610"/>
<dbReference type="AlphaFoldDB" id="F8L9B7"/>
<name>F8L9B7_SIMNZ</name>
<dbReference type="PANTHER" id="PTHR40658:SF4">
    <property type="entry name" value="HYPOTHETICAL CYTOSOLIC PROTEIN"/>
    <property type="match status" value="1"/>
</dbReference>
<accession>F8L9B7</accession>
<dbReference type="PANTHER" id="PTHR40658">
    <property type="match status" value="1"/>
</dbReference>
<dbReference type="Gene3D" id="1.20.120.450">
    <property type="entry name" value="dinb family like domain"/>
    <property type="match status" value="1"/>
</dbReference>
<dbReference type="Pfam" id="PF08020">
    <property type="entry name" value="DUF1706"/>
    <property type="match status" value="1"/>
</dbReference>
<organism evidence="1 2">
    <name type="scientific">Simkania negevensis (strain ATCC VR-1471 / DSM 27360 / Z)</name>
    <dbReference type="NCBI Taxonomy" id="331113"/>
    <lineage>
        <taxon>Bacteria</taxon>
        <taxon>Pseudomonadati</taxon>
        <taxon>Chlamydiota</taxon>
        <taxon>Chlamydiia</taxon>
        <taxon>Parachlamydiales</taxon>
        <taxon>Simkaniaceae</taxon>
        <taxon>Simkania</taxon>
    </lineage>
</organism>
<protein>
    <submittedName>
        <fullName evidence="1">Uncharacterized protein IRC4</fullName>
    </submittedName>
</protein>
<dbReference type="EMBL" id="FR872582">
    <property type="protein sequence ID" value="CCB89438.1"/>
    <property type="molecule type" value="Genomic_DNA"/>
</dbReference>
<proteinExistence type="predicted"/>
<evidence type="ECO:0000313" key="2">
    <source>
        <dbReference type="Proteomes" id="UP000000496"/>
    </source>
</evidence>
<keyword evidence="2" id="KW-1185">Reference proteome</keyword>
<reference evidence="1 2" key="2">
    <citation type="journal article" date="2011" name="Mol. Biol. Evol.">
        <title>Unity in variety--the pan-genome of the Chlamydiae.</title>
        <authorList>
            <person name="Collingro A."/>
            <person name="Tischler P."/>
            <person name="Weinmaier T."/>
            <person name="Penz T."/>
            <person name="Heinz E."/>
            <person name="Brunham R.C."/>
            <person name="Read T.D."/>
            <person name="Bavoil P.M."/>
            <person name="Sachse K."/>
            <person name="Kahane S."/>
            <person name="Friedman M.G."/>
            <person name="Rattei T."/>
            <person name="Myers G.S."/>
            <person name="Horn M."/>
        </authorList>
    </citation>
    <scope>NUCLEOTIDE SEQUENCE [LARGE SCALE GENOMIC DNA]</scope>
    <source>
        <strain evidence="2">ATCC VR-1471 / Z</strain>
    </source>
</reference>
<dbReference type="KEGG" id="sng:SNE_A15610"/>
<dbReference type="InterPro" id="IPR034660">
    <property type="entry name" value="DinB/YfiT-like"/>
</dbReference>
<dbReference type="HOGENOM" id="CLU_124046_0_0_0"/>
<dbReference type="Proteomes" id="UP000000496">
    <property type="component" value="Chromosome gsn.131"/>
</dbReference>
<dbReference type="InterPro" id="IPR012550">
    <property type="entry name" value="DUF1706"/>
</dbReference>
<sequence length="170" mass="20027">MYQLSEEIESAYRKLDELLTQIPPSQIHDKRIMFGNLKISVVDLIAYQIGWSKLLLEWYQSGIEKKSIQMPGEGFTKWDYQGLAKHFFKAYCFENLSAQRKFLNELVQKIIVFVEYESQTENIEKVGIWDWCTLPSGKKWPLSKWVSVNTKSPYHRAYLLIKSLPSLKKQ</sequence>
<dbReference type="eggNOG" id="COG4283">
    <property type="taxonomic scope" value="Bacteria"/>
</dbReference>
<reference key="1">
    <citation type="journal article" date="2011" name="Mol. Biol. Evol.">
        <title>Unity in variety -- the pan-genome of the Chlamydiae.</title>
        <authorList>
            <person name="Collingro A."/>
            <person name="Tischler P."/>
            <person name="Weinmaier T."/>
            <person name="Penz T."/>
            <person name="Heinz E."/>
            <person name="Brunham R.C."/>
            <person name="Read T.D."/>
            <person name="Bavoil P.M."/>
            <person name="Sachse K."/>
            <person name="Kahane S."/>
            <person name="Friedman M.G."/>
            <person name="Rattei T."/>
            <person name="Myers G.S.A."/>
            <person name="Horn M."/>
        </authorList>
    </citation>
    <scope>NUCLEOTIDE SEQUENCE</scope>
    <source>
        <strain>Z</strain>
    </source>
</reference>
<evidence type="ECO:0000313" key="1">
    <source>
        <dbReference type="EMBL" id="CCB89438.1"/>
    </source>
</evidence>